<dbReference type="SUPFAM" id="SSF54495">
    <property type="entry name" value="UBC-like"/>
    <property type="match status" value="1"/>
</dbReference>
<feature type="region of interest" description="Disordered" evidence="1">
    <location>
        <begin position="197"/>
        <end position="242"/>
    </location>
</feature>
<feature type="region of interest" description="Disordered" evidence="1">
    <location>
        <begin position="124"/>
        <end position="153"/>
    </location>
</feature>
<name>G3JJ33_CORMM</name>
<dbReference type="EMBL" id="JH126402">
    <property type="protein sequence ID" value="EGX91180.1"/>
    <property type="molecule type" value="Genomic_DNA"/>
</dbReference>
<dbReference type="KEGG" id="cmt:CCM_05338"/>
<dbReference type="HOGENOM" id="CLU_011939_0_0_1"/>
<feature type="compositionally biased region" description="Low complexity" evidence="1">
    <location>
        <begin position="139"/>
        <end position="152"/>
    </location>
</feature>
<dbReference type="AlphaFoldDB" id="G3JJ33"/>
<dbReference type="Proteomes" id="UP000001610">
    <property type="component" value="Unassembled WGS sequence"/>
</dbReference>
<evidence type="ECO:0000313" key="4">
    <source>
        <dbReference type="Proteomes" id="UP000001610"/>
    </source>
</evidence>
<feature type="region of interest" description="Disordered" evidence="1">
    <location>
        <begin position="768"/>
        <end position="787"/>
    </location>
</feature>
<evidence type="ECO:0000256" key="1">
    <source>
        <dbReference type="SAM" id="MobiDB-lite"/>
    </source>
</evidence>
<accession>G3JJ33</accession>
<dbReference type="InParanoid" id="G3JJ33"/>
<keyword evidence="4" id="KW-1185">Reference proteome</keyword>
<evidence type="ECO:0000259" key="2">
    <source>
        <dbReference type="Pfam" id="PF00179"/>
    </source>
</evidence>
<organism evidence="3 4">
    <name type="scientific">Cordyceps militaris (strain CM01)</name>
    <name type="common">Caterpillar fungus</name>
    <dbReference type="NCBI Taxonomy" id="983644"/>
    <lineage>
        <taxon>Eukaryota</taxon>
        <taxon>Fungi</taxon>
        <taxon>Dikarya</taxon>
        <taxon>Ascomycota</taxon>
        <taxon>Pezizomycotina</taxon>
        <taxon>Sordariomycetes</taxon>
        <taxon>Hypocreomycetidae</taxon>
        <taxon>Hypocreales</taxon>
        <taxon>Cordycipitaceae</taxon>
        <taxon>Cordyceps</taxon>
    </lineage>
</organism>
<dbReference type="RefSeq" id="XP_006670545.1">
    <property type="nucleotide sequence ID" value="XM_006670482.1"/>
</dbReference>
<protein>
    <submittedName>
        <fullName evidence="3">Ubiquitin-conjugating enzyme</fullName>
    </submittedName>
</protein>
<proteinExistence type="predicted"/>
<dbReference type="GeneID" id="18167356"/>
<feature type="domain" description="UBC core" evidence="2">
    <location>
        <begin position="35"/>
        <end position="73"/>
    </location>
</feature>
<feature type="compositionally biased region" description="Basic and acidic residues" evidence="1">
    <location>
        <begin position="357"/>
        <end position="367"/>
    </location>
</feature>
<dbReference type="InterPro" id="IPR000608">
    <property type="entry name" value="UBC"/>
</dbReference>
<gene>
    <name evidence="3" type="ORF">CCM_05338</name>
</gene>
<feature type="region of interest" description="Disordered" evidence="1">
    <location>
        <begin position="349"/>
        <end position="385"/>
    </location>
</feature>
<sequence length="796" mass="88295">MSALRLANLPALRKQQLLSEFTGLKQACPSVLFIRDGPYAPAILRFQILFPESYPRRAPMIIFATDIFHPLITPLTTYMYTTDIQDNGTVSATDDERLPPGGFSLRHGFPEWFGRVRRSAEASLSAPTSPVVEQTPVFASPDPGASSAAGPSYMQTSRPVVASMYQVLKYIKNAFDKPEVLDAVPLDAAGNPGAWHAWRTHRRKQQAKQAEGEKQGSDGAPATPSPKKPAGEKKAAGQAVTRKPGEWNWDGVWEDRVKKGVATSLSEHIRFIAMDETEAESIKDNLLRTLGTSHWKDEAAIHGIRSSITNHFILFPQLCYSLHFLGRYFLSIYIPSIMPLDLSPYVTSTPPGQDAWSSRRPENDRPSPLRISKPPSSTDRTTDRLHQQHPVYPARETTHPLQKQSANRLNIAKRRSLWALSSRLVEDEELRAVPPRPCSVGPNVAFDVPFPVGSGDKSEIMSPRTAEEAEDMLREASRTYSGASDNSNSWNSFVSGGCSLHQSLGTRSSSSVIRHVSSSTDSPNCTINMDSILPHVLSPHISIHTNGHSRYFGQDHVWATIEVSGILSHAYSADGTGAKPAQPKADEHHLDLFFKHGCLHDLKVEILPVEGTIVLQVFHEQSFPTILYAGSKVLLLAQICIDSKSIARQTKAPKRQNSEELMADLESQLGDSQMPYMKVRITYSHSAFSDYFGHEILVGVAQRCTRLETTAIGALKRHNVRSAWSPPPIYTLESIQSVMQRHWKADVVAEWLERIKLSERNIFTRRNAQSANSPTRHFHGGYVPENDGEQFVSAAG</sequence>
<dbReference type="OrthoDB" id="5213862at2759"/>
<dbReference type="STRING" id="983644.G3JJ33"/>
<dbReference type="eggNOG" id="ENOG502SBJJ">
    <property type="taxonomic scope" value="Eukaryota"/>
</dbReference>
<dbReference type="Pfam" id="PF00179">
    <property type="entry name" value="UQ_con"/>
    <property type="match status" value="1"/>
</dbReference>
<dbReference type="VEuPathDB" id="FungiDB:CCM_05338"/>
<dbReference type="CDD" id="cd23814">
    <property type="entry name" value="UEV_AKTIP"/>
    <property type="match status" value="1"/>
</dbReference>
<dbReference type="Gene3D" id="3.10.110.10">
    <property type="entry name" value="Ubiquitin Conjugating Enzyme"/>
    <property type="match status" value="1"/>
</dbReference>
<reference evidence="3 4" key="1">
    <citation type="journal article" date="2011" name="Genome Biol.">
        <title>Genome sequence of the insect pathogenic fungus Cordyceps militaris, a valued traditional Chinese medicine.</title>
        <authorList>
            <person name="Zheng P."/>
            <person name="Xia Y."/>
            <person name="Xiao G."/>
            <person name="Xiong C."/>
            <person name="Hu X."/>
            <person name="Zhang S."/>
            <person name="Zheng H."/>
            <person name="Huang Y."/>
            <person name="Zhou Y."/>
            <person name="Wang S."/>
            <person name="Zhao G.P."/>
            <person name="Liu X."/>
            <person name="St Leger R.J."/>
            <person name="Wang C."/>
        </authorList>
    </citation>
    <scope>NUCLEOTIDE SEQUENCE [LARGE SCALE GENOMIC DNA]</scope>
    <source>
        <strain evidence="3 4">CM01</strain>
    </source>
</reference>
<dbReference type="InterPro" id="IPR016135">
    <property type="entry name" value="UBQ-conjugating_enzyme/RWD"/>
</dbReference>
<evidence type="ECO:0000313" key="3">
    <source>
        <dbReference type="EMBL" id="EGX91180.1"/>
    </source>
</evidence>